<comment type="similarity">
    <text evidence="2">Belongs to the major facilitator superfamily. Vesicular transporter family.</text>
</comment>
<feature type="transmembrane region" description="Helical" evidence="7">
    <location>
        <begin position="264"/>
        <end position="285"/>
    </location>
</feature>
<sequence length="481" mass="51914">MESRRKPIFLHFRSSHTLILATVTFAVFIDTFLYGVIIPIAPYVVQYRIKVGEANVQRDITYSIIAYAAGLLVGSPIFGFLTDRLQNRRWFMVVGLVALLLSTLLLCLTKTLWLFILGRLFSGLSAAMTWSVGLALITDSFSANQIGKMLGTVSTGMAAGGFLGPLLGGIIYARAGYYSVFAVVFAFVAIDLFFRLILLERRDLKKYEEAPDMLTEEGAIGLPEVVTESKTPRETVVGKAIGREPNAKESWVPSGLKLLKDVRMLNSLFVIVITGWVFSGIEAILPLRVEQIFAFDALGAGLIFLPLAITSLLGGLTGWWIDKNGCRIPLVLGLVLGCPVLVVLRFPTENTIGHKVLLFAIMALLGIVMALLLPAAMTEVTRCVTAIEKKNPGCFGKGGAFGQAFGLFNVAYSVGNVIGPIEAGFVVDAEGFQTATWTLGLIFFVAAIPAALLTEGYLFAKKAPDHELSAASDAQTDKAAS</sequence>
<dbReference type="InterPro" id="IPR011701">
    <property type="entry name" value="MFS"/>
</dbReference>
<feature type="transmembrane region" description="Helical" evidence="7">
    <location>
        <begin position="352"/>
        <end position="373"/>
    </location>
</feature>
<dbReference type="GeneID" id="80883948"/>
<reference evidence="9" key="1">
    <citation type="submission" date="2023-03" db="EMBL/GenBank/DDBJ databases">
        <title>Near-Complete genome sequence of Lipomyces tetrasporous NRRL Y-64009, an oleaginous yeast capable of growing on lignocellulosic hydrolysates.</title>
        <authorList>
            <consortium name="Lawrence Berkeley National Laboratory"/>
            <person name="Jagtap S.S."/>
            <person name="Liu J.-J."/>
            <person name="Walukiewicz H.E."/>
            <person name="Pangilinan J."/>
            <person name="Lipzen A."/>
            <person name="Ahrendt S."/>
            <person name="Koriabine M."/>
            <person name="Cobaugh K."/>
            <person name="Salamov A."/>
            <person name="Yoshinaga Y."/>
            <person name="Ng V."/>
            <person name="Daum C."/>
            <person name="Grigoriev I.V."/>
            <person name="Slininger P.J."/>
            <person name="Dien B.S."/>
            <person name="Jin Y.-S."/>
            <person name="Rao C.V."/>
        </authorList>
    </citation>
    <scope>NUCLEOTIDE SEQUENCE</scope>
    <source>
        <strain evidence="9">NRRL Y-64009</strain>
    </source>
</reference>
<dbReference type="RefSeq" id="XP_056040605.1">
    <property type="nucleotide sequence ID" value="XM_056188782.1"/>
</dbReference>
<name>A0AAD7QLK3_9ASCO</name>
<evidence type="ECO:0000259" key="8">
    <source>
        <dbReference type="PROSITE" id="PS50850"/>
    </source>
</evidence>
<dbReference type="PANTHER" id="PTHR23506">
    <property type="entry name" value="GH10249P"/>
    <property type="match status" value="1"/>
</dbReference>
<evidence type="ECO:0000256" key="1">
    <source>
        <dbReference type="ARBA" id="ARBA00004141"/>
    </source>
</evidence>
<evidence type="ECO:0000256" key="3">
    <source>
        <dbReference type="ARBA" id="ARBA00022448"/>
    </source>
</evidence>
<comment type="subcellular location">
    <subcellularLocation>
        <location evidence="1">Membrane</location>
        <topology evidence="1">Multi-pass membrane protein</topology>
    </subcellularLocation>
</comment>
<proteinExistence type="inferred from homology"/>
<dbReference type="AlphaFoldDB" id="A0AAD7QLK3"/>
<dbReference type="InterPro" id="IPR036259">
    <property type="entry name" value="MFS_trans_sf"/>
</dbReference>
<evidence type="ECO:0000313" key="10">
    <source>
        <dbReference type="Proteomes" id="UP001217417"/>
    </source>
</evidence>
<feature type="transmembrane region" description="Helical" evidence="7">
    <location>
        <begin position="60"/>
        <end position="82"/>
    </location>
</feature>
<feature type="transmembrane region" description="Helical" evidence="7">
    <location>
        <begin position="112"/>
        <end position="137"/>
    </location>
</feature>
<dbReference type="InterPro" id="IPR050930">
    <property type="entry name" value="MFS_Vesicular_Transporter"/>
</dbReference>
<feature type="transmembrane region" description="Helical" evidence="7">
    <location>
        <begin position="149"/>
        <end position="171"/>
    </location>
</feature>
<dbReference type="GO" id="GO:0022857">
    <property type="term" value="F:transmembrane transporter activity"/>
    <property type="evidence" value="ECO:0007669"/>
    <property type="project" value="InterPro"/>
</dbReference>
<feature type="transmembrane region" description="Helical" evidence="7">
    <location>
        <begin position="394"/>
        <end position="414"/>
    </location>
</feature>
<dbReference type="PROSITE" id="PS50850">
    <property type="entry name" value="MFS"/>
    <property type="match status" value="1"/>
</dbReference>
<keyword evidence="4 7" id="KW-0812">Transmembrane</keyword>
<dbReference type="InterPro" id="IPR020846">
    <property type="entry name" value="MFS_dom"/>
</dbReference>
<dbReference type="GO" id="GO:0016020">
    <property type="term" value="C:membrane"/>
    <property type="evidence" value="ECO:0007669"/>
    <property type="project" value="UniProtKB-SubCell"/>
</dbReference>
<evidence type="ECO:0000256" key="6">
    <source>
        <dbReference type="ARBA" id="ARBA00023136"/>
    </source>
</evidence>
<dbReference type="CDD" id="cd17325">
    <property type="entry name" value="MFS_MdtG_SLC18_like"/>
    <property type="match status" value="1"/>
</dbReference>
<dbReference type="Gene3D" id="1.20.1250.20">
    <property type="entry name" value="MFS general substrate transporter like domains"/>
    <property type="match status" value="1"/>
</dbReference>
<evidence type="ECO:0000256" key="7">
    <source>
        <dbReference type="SAM" id="Phobius"/>
    </source>
</evidence>
<dbReference type="Pfam" id="PF07690">
    <property type="entry name" value="MFS_1"/>
    <property type="match status" value="1"/>
</dbReference>
<feature type="transmembrane region" description="Helical" evidence="7">
    <location>
        <begin position="297"/>
        <end position="321"/>
    </location>
</feature>
<evidence type="ECO:0000256" key="4">
    <source>
        <dbReference type="ARBA" id="ARBA00022692"/>
    </source>
</evidence>
<feature type="transmembrane region" description="Helical" evidence="7">
    <location>
        <begin position="177"/>
        <end position="198"/>
    </location>
</feature>
<organism evidence="9 10">
    <name type="scientific">Lipomyces tetrasporus</name>
    <dbReference type="NCBI Taxonomy" id="54092"/>
    <lineage>
        <taxon>Eukaryota</taxon>
        <taxon>Fungi</taxon>
        <taxon>Dikarya</taxon>
        <taxon>Ascomycota</taxon>
        <taxon>Saccharomycotina</taxon>
        <taxon>Lipomycetes</taxon>
        <taxon>Lipomycetales</taxon>
        <taxon>Lipomycetaceae</taxon>
        <taxon>Lipomyces</taxon>
    </lineage>
</organism>
<protein>
    <submittedName>
        <fullName evidence="9">Major facilitator superfamily domain-containing protein</fullName>
    </submittedName>
</protein>
<keyword evidence="5 7" id="KW-1133">Transmembrane helix</keyword>
<evidence type="ECO:0000256" key="5">
    <source>
        <dbReference type="ARBA" id="ARBA00022989"/>
    </source>
</evidence>
<feature type="domain" description="Major facilitator superfamily (MFS) profile" evidence="8">
    <location>
        <begin position="19"/>
        <end position="458"/>
    </location>
</feature>
<accession>A0AAD7QLK3</accession>
<evidence type="ECO:0000313" key="9">
    <source>
        <dbReference type="EMBL" id="KAJ8097155.1"/>
    </source>
</evidence>
<dbReference type="PANTHER" id="PTHR23506:SF23">
    <property type="entry name" value="GH10249P"/>
    <property type="match status" value="1"/>
</dbReference>
<evidence type="ECO:0000256" key="2">
    <source>
        <dbReference type="ARBA" id="ARBA00006829"/>
    </source>
</evidence>
<dbReference type="Proteomes" id="UP001217417">
    <property type="component" value="Unassembled WGS sequence"/>
</dbReference>
<dbReference type="EMBL" id="JARPMG010000012">
    <property type="protein sequence ID" value="KAJ8097155.1"/>
    <property type="molecule type" value="Genomic_DNA"/>
</dbReference>
<keyword evidence="10" id="KW-1185">Reference proteome</keyword>
<dbReference type="PRINTS" id="PR01035">
    <property type="entry name" value="TCRTETA"/>
</dbReference>
<feature type="transmembrane region" description="Helical" evidence="7">
    <location>
        <begin position="20"/>
        <end position="40"/>
    </location>
</feature>
<dbReference type="InterPro" id="IPR001958">
    <property type="entry name" value="Tet-R_TetA/multi-R_MdtG-like"/>
</dbReference>
<comment type="caution">
    <text evidence="9">The sequence shown here is derived from an EMBL/GenBank/DDBJ whole genome shotgun (WGS) entry which is preliminary data.</text>
</comment>
<keyword evidence="3" id="KW-0813">Transport</keyword>
<feature type="transmembrane region" description="Helical" evidence="7">
    <location>
        <begin position="328"/>
        <end position="346"/>
    </location>
</feature>
<keyword evidence="6 7" id="KW-0472">Membrane</keyword>
<feature type="transmembrane region" description="Helical" evidence="7">
    <location>
        <begin position="89"/>
        <end position="106"/>
    </location>
</feature>
<gene>
    <name evidence="9" type="ORF">POJ06DRAFT_262655</name>
</gene>
<dbReference type="SUPFAM" id="SSF103473">
    <property type="entry name" value="MFS general substrate transporter"/>
    <property type="match status" value="1"/>
</dbReference>
<feature type="transmembrane region" description="Helical" evidence="7">
    <location>
        <begin position="434"/>
        <end position="453"/>
    </location>
</feature>